<comment type="caution">
    <text evidence="1">The sequence shown here is derived from an EMBL/GenBank/DDBJ whole genome shotgun (WGS) entry which is preliminary data.</text>
</comment>
<name>A0A4R1FIF3_9NOCA</name>
<dbReference type="Proteomes" id="UP000294856">
    <property type="component" value="Unassembled WGS sequence"/>
</dbReference>
<dbReference type="RefSeq" id="WP_157106383.1">
    <property type="nucleotide sequence ID" value="NZ_SMFR01000004.1"/>
</dbReference>
<sequence>MITTATCSACTAPSTTVLPEHTPGPWAPDLACQDCYDAYIETRALMADTY</sequence>
<evidence type="ECO:0000313" key="1">
    <source>
        <dbReference type="EMBL" id="TCJ94616.1"/>
    </source>
</evidence>
<accession>A0A4R1FIF3</accession>
<evidence type="ECO:0000313" key="2">
    <source>
        <dbReference type="Proteomes" id="UP000294856"/>
    </source>
</evidence>
<dbReference type="AlphaFoldDB" id="A0A4R1FIF3"/>
<keyword evidence="2" id="KW-1185">Reference proteome</keyword>
<dbReference type="EMBL" id="SMFR01000004">
    <property type="protein sequence ID" value="TCJ94616.1"/>
    <property type="molecule type" value="Genomic_DNA"/>
</dbReference>
<gene>
    <name evidence="1" type="ORF">DFR71_5219</name>
</gene>
<protein>
    <submittedName>
        <fullName evidence="1">Uncharacterized protein</fullName>
    </submittedName>
</protein>
<reference evidence="1 2" key="1">
    <citation type="submission" date="2019-03" db="EMBL/GenBank/DDBJ databases">
        <title>Genomic Encyclopedia of Type Strains, Phase IV (KMG-IV): sequencing the most valuable type-strain genomes for metagenomic binning, comparative biology and taxonomic classification.</title>
        <authorList>
            <person name="Goeker M."/>
        </authorList>
    </citation>
    <scope>NUCLEOTIDE SEQUENCE [LARGE SCALE GENOMIC DNA]</scope>
    <source>
        <strain evidence="1 2">DSM 44684</strain>
    </source>
</reference>
<proteinExistence type="predicted"/>
<organism evidence="1 2">
    <name type="scientific">Nocardia alba</name>
    <dbReference type="NCBI Taxonomy" id="225051"/>
    <lineage>
        <taxon>Bacteria</taxon>
        <taxon>Bacillati</taxon>
        <taxon>Actinomycetota</taxon>
        <taxon>Actinomycetes</taxon>
        <taxon>Mycobacteriales</taxon>
        <taxon>Nocardiaceae</taxon>
        <taxon>Nocardia</taxon>
    </lineage>
</organism>